<evidence type="ECO:0000313" key="3">
    <source>
        <dbReference type="Proteomes" id="UP000516305"/>
    </source>
</evidence>
<gene>
    <name evidence="2" type="ORF">H4K34_05285</name>
</gene>
<feature type="domain" description="YtkA-like" evidence="1">
    <location>
        <begin position="177"/>
        <end position="256"/>
    </location>
</feature>
<dbReference type="PROSITE" id="PS51257">
    <property type="entry name" value="PROKAR_LIPOPROTEIN"/>
    <property type="match status" value="1"/>
</dbReference>
<organism evidence="2 3">
    <name type="scientific">Croceimicrobium hydrocarbonivorans</name>
    <dbReference type="NCBI Taxonomy" id="2761580"/>
    <lineage>
        <taxon>Bacteria</taxon>
        <taxon>Pseudomonadati</taxon>
        <taxon>Bacteroidota</taxon>
        <taxon>Flavobacteriia</taxon>
        <taxon>Flavobacteriales</taxon>
        <taxon>Owenweeksiaceae</taxon>
        <taxon>Croceimicrobium</taxon>
    </lineage>
</organism>
<evidence type="ECO:0000259" key="1">
    <source>
        <dbReference type="Pfam" id="PF13115"/>
    </source>
</evidence>
<dbReference type="AlphaFoldDB" id="A0A7H0VHQ5"/>
<dbReference type="InterPro" id="IPR032693">
    <property type="entry name" value="YtkA-like_dom"/>
</dbReference>
<keyword evidence="3" id="KW-1185">Reference proteome</keyword>
<dbReference type="KEGG" id="chyd:H4K34_05285"/>
<accession>A0A7H0VHQ5</accession>
<reference evidence="2 3" key="1">
    <citation type="submission" date="2020-08" db="EMBL/GenBank/DDBJ databases">
        <title>Croceimicrobium hydrocarbonivorans gen. nov., sp. nov., a novel marine bacterium isolated from a bacterial consortium that degrades polyethylene terephthalate.</title>
        <authorList>
            <person name="Liu R."/>
        </authorList>
    </citation>
    <scope>NUCLEOTIDE SEQUENCE [LARGE SCALE GENOMIC DNA]</scope>
    <source>
        <strain evidence="2 3">A20-9</strain>
    </source>
</reference>
<proteinExistence type="predicted"/>
<sequence>MNISKKWGTRAFALGLALLSISCKKEPDNKGQTSPDSPLQNYVYYGEKSTAFADVKLYFAEDAFVGYNRVAVELFESGSQQRIENASLSFLPLMDMGTTKHSCPFDNPVYSAELEAYQGSATFIMPSSTMASWTFGLIVNHNGNIDTLSFNLEVKAKAKAKVISFISAADSLSAIFIALKEPSSPEIGLNTLELMVYEKESMMSFPPVSDFSIEVEPEMPSMGHGSPNNEDPISIAKGLYRGKVNFTMSGYWKLHLKIKDANGQTLNEDAAFDISF</sequence>
<name>A0A7H0VHQ5_9FLAO</name>
<dbReference type="Proteomes" id="UP000516305">
    <property type="component" value="Chromosome"/>
</dbReference>
<dbReference type="RefSeq" id="WP_210759780.1">
    <property type="nucleotide sequence ID" value="NZ_CP060139.1"/>
</dbReference>
<protein>
    <submittedName>
        <fullName evidence="2">FixH family protein</fullName>
    </submittedName>
</protein>
<dbReference type="Pfam" id="PF13115">
    <property type="entry name" value="YtkA"/>
    <property type="match status" value="1"/>
</dbReference>
<evidence type="ECO:0000313" key="2">
    <source>
        <dbReference type="EMBL" id="QNR25253.1"/>
    </source>
</evidence>
<dbReference type="EMBL" id="CP060139">
    <property type="protein sequence ID" value="QNR25253.1"/>
    <property type="molecule type" value="Genomic_DNA"/>
</dbReference>